<reference evidence="5 6" key="1">
    <citation type="submission" date="2016-02" db="EMBL/GenBank/DDBJ databases">
        <title>Genome analysis of coral dinoflagellate symbionts highlights evolutionary adaptations to a symbiotic lifestyle.</title>
        <authorList>
            <person name="Aranda M."/>
            <person name="Li Y."/>
            <person name="Liew Y.J."/>
            <person name="Baumgarten S."/>
            <person name="Simakov O."/>
            <person name="Wilson M."/>
            <person name="Piel J."/>
            <person name="Ashoor H."/>
            <person name="Bougouffa S."/>
            <person name="Bajic V.B."/>
            <person name="Ryu T."/>
            <person name="Ravasi T."/>
            <person name="Bayer T."/>
            <person name="Micklem G."/>
            <person name="Kim H."/>
            <person name="Bhak J."/>
            <person name="Lajeunesse T.C."/>
            <person name="Voolstra C.R."/>
        </authorList>
    </citation>
    <scope>NUCLEOTIDE SEQUENCE [LARGE SCALE GENOMIC DNA]</scope>
    <source>
        <strain evidence="5 6">CCMP2467</strain>
    </source>
</reference>
<evidence type="ECO:0000313" key="6">
    <source>
        <dbReference type="Proteomes" id="UP000186817"/>
    </source>
</evidence>
<gene>
    <name evidence="5" type="primary">TRPT1</name>
    <name evidence="5" type="ORF">AK812_SmicGene11669</name>
</gene>
<keyword evidence="3" id="KW-0520">NAD</keyword>
<dbReference type="OrthoDB" id="419694at2759"/>
<proteinExistence type="inferred from homology"/>
<keyword evidence="6" id="KW-1185">Reference proteome</keyword>
<feature type="compositionally biased region" description="Polar residues" evidence="4">
    <location>
        <begin position="356"/>
        <end position="367"/>
    </location>
</feature>
<dbReference type="InterPro" id="IPR042081">
    <property type="entry name" value="RNA_2'-PTrans_C"/>
</dbReference>
<name>A0A1Q9ECU3_SYMMI</name>
<evidence type="ECO:0000256" key="2">
    <source>
        <dbReference type="ARBA" id="ARBA00022679"/>
    </source>
</evidence>
<keyword evidence="2 5" id="KW-0808">Transferase</keyword>
<evidence type="ECO:0000256" key="3">
    <source>
        <dbReference type="ARBA" id="ARBA00023027"/>
    </source>
</evidence>
<dbReference type="SUPFAM" id="SSF56399">
    <property type="entry name" value="ADP-ribosylation"/>
    <property type="match status" value="1"/>
</dbReference>
<dbReference type="InterPro" id="IPR002745">
    <property type="entry name" value="Ptrans_KptA/Tpt1"/>
</dbReference>
<dbReference type="Pfam" id="PF01885">
    <property type="entry name" value="PTS_2-RNA"/>
    <property type="match status" value="1"/>
</dbReference>
<evidence type="ECO:0000256" key="4">
    <source>
        <dbReference type="SAM" id="MobiDB-lite"/>
    </source>
</evidence>
<feature type="region of interest" description="Disordered" evidence="4">
    <location>
        <begin position="347"/>
        <end position="367"/>
    </location>
</feature>
<evidence type="ECO:0000256" key="1">
    <source>
        <dbReference type="ARBA" id="ARBA00009836"/>
    </source>
</evidence>
<dbReference type="AlphaFoldDB" id="A0A1Q9ECU3"/>
<organism evidence="5 6">
    <name type="scientific">Symbiodinium microadriaticum</name>
    <name type="common">Dinoflagellate</name>
    <name type="synonym">Zooxanthella microadriatica</name>
    <dbReference type="NCBI Taxonomy" id="2951"/>
    <lineage>
        <taxon>Eukaryota</taxon>
        <taxon>Sar</taxon>
        <taxon>Alveolata</taxon>
        <taxon>Dinophyceae</taxon>
        <taxon>Suessiales</taxon>
        <taxon>Symbiodiniaceae</taxon>
        <taxon>Symbiodinium</taxon>
    </lineage>
</organism>
<accession>A0A1Q9ECU3</accession>
<sequence length="486" mass="53347">MVEEEGRLMKQMAAFLRHKGLRSMQSDGFALVDDLAKACHADPEDVLEAARMPGKQRFQTLNDGSRYWIRATHGHSLKSVDATKGGLYTEIKNALPLLVHAVAGDSLPIILANGISRNGKPHMLFADSDEEPVLSLGFQDSCNILVYINMAKALFAGIPFSRAPDGMVVSPGITERRRRKTEKIGTIPADFILRVVNRYGANREEVWLPGRGKGQGKGKGGPGGFAGGPGAPKQQALPLTGIPNILAETLDGNADVVQGATTHAGGRQGRVDVQQIEAQLRQEQEQSQQRQLQQRQQMLQAQIAQIQQQQQQMQEQVRMAQLLELNQLRLQQSQLQQAQQQMMLQQQQQHHQVMQRNTSANPQADPNQSRLAMLQEAAQEVHHLTCQLEEATAVLSTQGKGLSQSASRPEAMCGQQAFDPAQMPAMGKGRMGGTDASSRSHAQMYQQPGLQAPLQQQAHLWQLNQAMGLCGGDLLTSEVMRQKPLQ</sequence>
<protein>
    <submittedName>
        <fullName evidence="5">tRNA 2'-phosphotransferase 1</fullName>
    </submittedName>
</protein>
<feature type="region of interest" description="Disordered" evidence="4">
    <location>
        <begin position="207"/>
        <end position="233"/>
    </location>
</feature>
<feature type="region of interest" description="Disordered" evidence="4">
    <location>
        <begin position="421"/>
        <end position="450"/>
    </location>
</feature>
<dbReference type="PANTHER" id="PTHR12684:SF2">
    <property type="entry name" value="TRNA 2'-PHOSPHOTRANSFERASE 1"/>
    <property type="match status" value="1"/>
</dbReference>
<feature type="compositionally biased region" description="Gly residues" evidence="4">
    <location>
        <begin position="211"/>
        <end position="230"/>
    </location>
</feature>
<dbReference type="EMBL" id="LSRX01000192">
    <property type="protein sequence ID" value="OLQ05201.1"/>
    <property type="molecule type" value="Genomic_DNA"/>
</dbReference>
<dbReference type="PANTHER" id="PTHR12684">
    <property type="entry name" value="PUTATIVE PHOSPHOTRANSFERASE"/>
    <property type="match status" value="1"/>
</dbReference>
<comment type="caution">
    <text evidence="5">The sequence shown here is derived from an EMBL/GenBank/DDBJ whole genome shotgun (WGS) entry which is preliminary data.</text>
</comment>
<comment type="similarity">
    <text evidence="1">Belongs to the KptA/TPT1 family.</text>
</comment>
<dbReference type="GO" id="GO:0000215">
    <property type="term" value="F:tRNA 2'-phosphotransferase activity"/>
    <property type="evidence" value="ECO:0007669"/>
    <property type="project" value="TreeGrafter"/>
</dbReference>
<dbReference type="GO" id="GO:0006388">
    <property type="term" value="P:tRNA splicing, via endonucleolytic cleavage and ligation"/>
    <property type="evidence" value="ECO:0007669"/>
    <property type="project" value="TreeGrafter"/>
</dbReference>
<dbReference type="Gene3D" id="3.20.170.30">
    <property type="match status" value="1"/>
</dbReference>
<evidence type="ECO:0000313" key="5">
    <source>
        <dbReference type="EMBL" id="OLQ05201.1"/>
    </source>
</evidence>
<dbReference type="Proteomes" id="UP000186817">
    <property type="component" value="Unassembled WGS sequence"/>
</dbReference>
<feature type="compositionally biased region" description="Polar residues" evidence="4">
    <location>
        <begin position="435"/>
        <end position="445"/>
    </location>
</feature>